<proteinExistence type="predicted"/>
<sequence>MNQTLLVVALVLLVVANARMLPREPWSGEIGGVRSLGGSGAVEMPRRQKRSFRFRGYWSCPIGYIRSPAAICVECGESEYSLLYTSPSEYDILTILI</sequence>
<evidence type="ECO:0000256" key="1">
    <source>
        <dbReference type="SAM" id="SignalP"/>
    </source>
</evidence>
<feature type="signal peptide" evidence="1">
    <location>
        <begin position="1"/>
        <end position="18"/>
    </location>
</feature>
<keyword evidence="3" id="KW-1185">Reference proteome</keyword>
<dbReference type="Proteomes" id="UP000053268">
    <property type="component" value="Unassembled WGS sequence"/>
</dbReference>
<protein>
    <submittedName>
        <fullName evidence="2">Uncharacterized protein</fullName>
    </submittedName>
</protein>
<evidence type="ECO:0000313" key="2">
    <source>
        <dbReference type="EMBL" id="KPJ01236.1"/>
    </source>
</evidence>
<reference evidence="2 3" key="1">
    <citation type="journal article" date="2015" name="Nat. Commun.">
        <title>Outbred genome sequencing and CRISPR/Cas9 gene editing in butterflies.</title>
        <authorList>
            <person name="Li X."/>
            <person name="Fan D."/>
            <person name="Zhang W."/>
            <person name="Liu G."/>
            <person name="Zhang L."/>
            <person name="Zhao L."/>
            <person name="Fang X."/>
            <person name="Chen L."/>
            <person name="Dong Y."/>
            <person name="Chen Y."/>
            <person name="Ding Y."/>
            <person name="Zhao R."/>
            <person name="Feng M."/>
            <person name="Zhu Y."/>
            <person name="Feng Y."/>
            <person name="Jiang X."/>
            <person name="Zhu D."/>
            <person name="Xiang H."/>
            <person name="Feng X."/>
            <person name="Li S."/>
            <person name="Wang J."/>
            <person name="Zhang G."/>
            <person name="Kronforst M.R."/>
            <person name="Wang W."/>
        </authorList>
    </citation>
    <scope>NUCLEOTIDE SEQUENCE [LARGE SCALE GENOMIC DNA]</scope>
    <source>
        <strain evidence="2">Ya'a_city_454_Px</strain>
        <tissue evidence="2">Whole body</tissue>
    </source>
</reference>
<organism evidence="2 3">
    <name type="scientific">Papilio xuthus</name>
    <name type="common">Asian swallowtail butterfly</name>
    <dbReference type="NCBI Taxonomy" id="66420"/>
    <lineage>
        <taxon>Eukaryota</taxon>
        <taxon>Metazoa</taxon>
        <taxon>Ecdysozoa</taxon>
        <taxon>Arthropoda</taxon>
        <taxon>Hexapoda</taxon>
        <taxon>Insecta</taxon>
        <taxon>Pterygota</taxon>
        <taxon>Neoptera</taxon>
        <taxon>Endopterygota</taxon>
        <taxon>Lepidoptera</taxon>
        <taxon>Glossata</taxon>
        <taxon>Ditrysia</taxon>
        <taxon>Papilionoidea</taxon>
        <taxon>Papilionidae</taxon>
        <taxon>Papilioninae</taxon>
        <taxon>Papilio</taxon>
    </lineage>
</organism>
<accession>A0A194QCR9</accession>
<keyword evidence="1" id="KW-0732">Signal</keyword>
<evidence type="ECO:0000313" key="3">
    <source>
        <dbReference type="Proteomes" id="UP000053268"/>
    </source>
</evidence>
<dbReference type="EMBL" id="KQ459386">
    <property type="protein sequence ID" value="KPJ01236.1"/>
    <property type="molecule type" value="Genomic_DNA"/>
</dbReference>
<feature type="chain" id="PRO_5008264228" evidence="1">
    <location>
        <begin position="19"/>
        <end position="97"/>
    </location>
</feature>
<name>A0A194QCR9_PAPXU</name>
<dbReference type="AlphaFoldDB" id="A0A194QCR9"/>
<gene>
    <name evidence="2" type="ORF">RR46_03107</name>
</gene>